<sequence length="382" mass="39536">MGPLPANVATTSGSPPVKLPRPAPRPAAPATRSCTVVLLADAPTTGRADGGRAARFALRGRSHSERSGRFIEFAAEEARAGRAVVALYPSWRPDAARYALVHARSRTLSDEIAGIPLALSPLALSVLADRLAGLAPIHLPGIVAAAARELPRHMLAGACLHSVTGLSALPTSTALHAASYRPRSAFLALSCPGAAVLRIPPGELGESLPGLPSPPDTPLHVLACSGTAGSPAFDDDLMPALRTATAHVVPSQPLGPVFWGTTRYTEFAAFESGPRSLARALGALHTVRCRWCGQPVDRAVCPFCRSRAHRFPTAASSTGTAHHGVPAPRALDQRPAPPPVPEPAGPAPRLPAAWPRPPAGLPLAPNGTPLPSPFAAPEDPRE</sequence>
<gene>
    <name evidence="2" type="ORF">O4U47_22315</name>
</gene>
<keyword evidence="3" id="KW-1185">Reference proteome</keyword>
<feature type="region of interest" description="Disordered" evidence="1">
    <location>
        <begin position="1"/>
        <end position="30"/>
    </location>
</feature>
<dbReference type="Proteomes" id="UP001165685">
    <property type="component" value="Unassembled WGS sequence"/>
</dbReference>
<evidence type="ECO:0000313" key="2">
    <source>
        <dbReference type="EMBL" id="MDA2807257.1"/>
    </source>
</evidence>
<feature type="region of interest" description="Disordered" evidence="1">
    <location>
        <begin position="313"/>
        <end position="382"/>
    </location>
</feature>
<feature type="compositionally biased region" description="Pro residues" evidence="1">
    <location>
        <begin position="335"/>
        <end position="360"/>
    </location>
</feature>
<name>A0ABT4TRF4_9ACTN</name>
<protein>
    <submittedName>
        <fullName evidence="2">Uncharacterized protein</fullName>
    </submittedName>
</protein>
<organism evidence="2 3">
    <name type="scientific">Nocardiopsis suaedae</name>
    <dbReference type="NCBI Taxonomy" id="3018444"/>
    <lineage>
        <taxon>Bacteria</taxon>
        <taxon>Bacillati</taxon>
        <taxon>Actinomycetota</taxon>
        <taxon>Actinomycetes</taxon>
        <taxon>Streptosporangiales</taxon>
        <taxon>Nocardiopsidaceae</taxon>
        <taxon>Nocardiopsis</taxon>
    </lineage>
</organism>
<accession>A0ABT4TRF4</accession>
<proteinExistence type="predicted"/>
<feature type="compositionally biased region" description="Pro residues" evidence="1">
    <location>
        <begin position="17"/>
        <end position="27"/>
    </location>
</feature>
<reference evidence="2" key="1">
    <citation type="submission" date="2023-01" db="EMBL/GenBank/DDBJ databases">
        <title>Draft genome sequence of Nocardiopsis sp. LSu2-4 isolated from halophytes.</title>
        <authorList>
            <person name="Duangmal K."/>
            <person name="Chantavorakit T."/>
        </authorList>
    </citation>
    <scope>NUCLEOTIDE SEQUENCE</scope>
    <source>
        <strain evidence="2">LSu2-4</strain>
    </source>
</reference>
<evidence type="ECO:0000313" key="3">
    <source>
        <dbReference type="Proteomes" id="UP001165685"/>
    </source>
</evidence>
<evidence type="ECO:0000256" key="1">
    <source>
        <dbReference type="SAM" id="MobiDB-lite"/>
    </source>
</evidence>
<dbReference type="EMBL" id="JAQFWP010000050">
    <property type="protein sequence ID" value="MDA2807257.1"/>
    <property type="molecule type" value="Genomic_DNA"/>
</dbReference>
<comment type="caution">
    <text evidence="2">The sequence shown here is derived from an EMBL/GenBank/DDBJ whole genome shotgun (WGS) entry which is preliminary data.</text>
</comment>
<dbReference type="RefSeq" id="WP_270679886.1">
    <property type="nucleotide sequence ID" value="NZ_JAQFWP010000050.1"/>
</dbReference>